<comment type="caution">
    <text evidence="1">The sequence shown here is derived from an EMBL/GenBank/DDBJ whole genome shotgun (WGS) entry which is preliminary data.</text>
</comment>
<dbReference type="OrthoDB" id="4426339at2"/>
<reference evidence="1 2" key="1">
    <citation type="journal article" date="2013" name="ISME J.">
        <title>A metabolic model for members of the genus Tetrasphaera involved in enhanced biological phosphorus removal.</title>
        <authorList>
            <person name="Kristiansen R."/>
            <person name="Nguyen H.T.T."/>
            <person name="Saunders A.M."/>
            <person name="Nielsen J.L."/>
            <person name="Wimmer R."/>
            <person name="Le V.Q."/>
            <person name="McIlroy S.J."/>
            <person name="Petrovski S."/>
            <person name="Seviour R.J."/>
            <person name="Calteau A."/>
            <person name="Nielsen K.L."/>
            <person name="Nielsen P.H."/>
        </authorList>
    </citation>
    <scope>NUCLEOTIDE SEQUENCE [LARGE SCALE GENOMIC DNA]</scope>
    <source>
        <strain evidence="1 2">T1-X7</strain>
    </source>
</reference>
<dbReference type="EMBL" id="CAJB01000101">
    <property type="protein sequence ID" value="CCH77381.1"/>
    <property type="molecule type" value="Genomic_DNA"/>
</dbReference>
<dbReference type="AlphaFoldDB" id="A0A077LUU8"/>
<dbReference type="RefSeq" id="WP_048550294.1">
    <property type="nucleotide sequence ID" value="NZ_HF570958.1"/>
</dbReference>
<protein>
    <recommendedName>
        <fullName evidence="3">UBA/THIF-type NAD/FAD binding protein</fullName>
    </recommendedName>
</protein>
<accession>A0A077LUU8</accession>
<keyword evidence="2" id="KW-1185">Reference proteome</keyword>
<evidence type="ECO:0008006" key="3">
    <source>
        <dbReference type="Google" id="ProtNLM"/>
    </source>
</evidence>
<name>A0A077LUU8_9MICO</name>
<evidence type="ECO:0000313" key="1">
    <source>
        <dbReference type="EMBL" id="CCH77381.1"/>
    </source>
</evidence>
<proteinExistence type="predicted"/>
<evidence type="ECO:0000313" key="2">
    <source>
        <dbReference type="Proteomes" id="UP000035721"/>
    </source>
</evidence>
<organism evidence="1 2">
    <name type="scientific">Nostocoides japonicum T1-X7</name>
    <dbReference type="NCBI Taxonomy" id="1194083"/>
    <lineage>
        <taxon>Bacteria</taxon>
        <taxon>Bacillati</taxon>
        <taxon>Actinomycetota</taxon>
        <taxon>Actinomycetes</taxon>
        <taxon>Micrococcales</taxon>
        <taxon>Intrasporangiaceae</taxon>
        <taxon>Nostocoides</taxon>
    </lineage>
</organism>
<dbReference type="STRING" id="1194083.BN12_190024"/>
<dbReference type="Gene3D" id="3.40.50.720">
    <property type="entry name" value="NAD(P)-binding Rossmann-like Domain"/>
    <property type="match status" value="1"/>
</dbReference>
<sequence>MVLGPARAWSRVVVDGAGRLARDLADDLRVAGVGSVTGGVFALDAELRLTDHRPDLAVLVTGAPCRPGVAAPLLARGIPHLPVTVHELEVVVGPLVLPGRSACLRCLALVGGTGACGTAYGSPARPGVSDGDAVVAHPTTAVVDPALHAFARATATMTICAALSEECPPGVTLEVSVPWPRPVQRVWSPHPRCRCGAFDASRYPLGREWTA</sequence>
<gene>
    <name evidence="1" type="ORF">BN12_190024</name>
</gene>
<dbReference type="Proteomes" id="UP000035721">
    <property type="component" value="Unassembled WGS sequence"/>
</dbReference>